<dbReference type="OMA" id="DTIRCDD"/>
<evidence type="ECO:0000313" key="2">
    <source>
        <dbReference type="EnsemblMetazoa" id="XP_014241119.1"/>
    </source>
</evidence>
<sequence>MLMLLCLLWLAISCDTIRCDDVASSRPSKSIEMAEKNRTVVPGRDKRGASGLDEILEELQSKRDSPGPKMRFSSWGGKRSEDLLDEEEKRSKFSSWGGKRKFSSWGGKRLPADYEEGKKRAKFNSWGGKRVKFNSWGGKRSDPEEDKISKFTSWGEKLSDEDDDVEYVDQDKRSTFNSWGGKREDETWRDMIKRTKFNSWGGKRAINSTADMLIFKRANPNSSWKRKPIFSSWGGKRTARSAQPFRLLPNTLLKEHSWGSLLRPIRRGPDFYAWGGKRST</sequence>
<feature type="chain" id="PRO_5035185078" description="Kinin" evidence="1">
    <location>
        <begin position="20"/>
        <end position="280"/>
    </location>
</feature>
<organism evidence="2 3">
    <name type="scientific">Cimex lectularius</name>
    <name type="common">Bed bug</name>
    <name type="synonym">Acanthia lectularia</name>
    <dbReference type="NCBI Taxonomy" id="79782"/>
    <lineage>
        <taxon>Eukaryota</taxon>
        <taxon>Metazoa</taxon>
        <taxon>Ecdysozoa</taxon>
        <taxon>Arthropoda</taxon>
        <taxon>Hexapoda</taxon>
        <taxon>Insecta</taxon>
        <taxon>Pterygota</taxon>
        <taxon>Neoptera</taxon>
        <taxon>Paraneoptera</taxon>
        <taxon>Hemiptera</taxon>
        <taxon>Heteroptera</taxon>
        <taxon>Panheteroptera</taxon>
        <taxon>Cimicomorpha</taxon>
        <taxon>Cimicidae</taxon>
        <taxon>Cimex</taxon>
    </lineage>
</organism>
<evidence type="ECO:0000256" key="1">
    <source>
        <dbReference type="SAM" id="SignalP"/>
    </source>
</evidence>
<evidence type="ECO:0000313" key="3">
    <source>
        <dbReference type="Proteomes" id="UP000494040"/>
    </source>
</evidence>
<dbReference type="Proteomes" id="UP000494040">
    <property type="component" value="Unassembled WGS sequence"/>
</dbReference>
<proteinExistence type="predicted"/>
<accession>A0A8I6RER8</accession>
<dbReference type="AlphaFoldDB" id="A0A8I6RER8"/>
<dbReference type="KEGG" id="clec:106661898"/>
<gene>
    <name evidence="2" type="primary">106661898</name>
</gene>
<keyword evidence="1" id="KW-0732">Signal</keyword>
<dbReference type="EnsemblMetazoa" id="XM_014385633.2">
    <property type="protein sequence ID" value="XP_014241119.1"/>
    <property type="gene ID" value="LOC106661898"/>
</dbReference>
<name>A0A8I6RER8_CIMLE</name>
<dbReference type="OrthoDB" id="6066929at2759"/>
<evidence type="ECO:0008006" key="4">
    <source>
        <dbReference type="Google" id="ProtNLM"/>
    </source>
</evidence>
<feature type="signal peptide" evidence="1">
    <location>
        <begin position="1"/>
        <end position="19"/>
    </location>
</feature>
<protein>
    <recommendedName>
        <fullName evidence="4">Kinin</fullName>
    </recommendedName>
</protein>
<reference evidence="2" key="1">
    <citation type="submission" date="2022-01" db="UniProtKB">
        <authorList>
            <consortium name="EnsemblMetazoa"/>
        </authorList>
    </citation>
    <scope>IDENTIFICATION</scope>
</reference>
<keyword evidence="3" id="KW-1185">Reference proteome</keyword>